<dbReference type="Pfam" id="PF11716">
    <property type="entry name" value="MDMPI_N"/>
    <property type="match status" value="1"/>
</dbReference>
<dbReference type="Gene3D" id="1.20.120.450">
    <property type="entry name" value="dinb family like domain"/>
    <property type="match status" value="1"/>
</dbReference>
<dbReference type="InterPro" id="IPR024344">
    <property type="entry name" value="MDMPI_metal-binding"/>
</dbReference>
<dbReference type="Proteomes" id="UP000597341">
    <property type="component" value="Unassembled WGS sequence"/>
</dbReference>
<evidence type="ECO:0000313" key="2">
    <source>
        <dbReference type="EMBL" id="GHE18863.1"/>
    </source>
</evidence>
<evidence type="ECO:0000313" key="3">
    <source>
        <dbReference type="Proteomes" id="UP000597341"/>
    </source>
</evidence>
<accession>A0ABQ3HMH1</accession>
<dbReference type="InterPro" id="IPR036527">
    <property type="entry name" value="SCP2_sterol-bd_dom_sf"/>
</dbReference>
<name>A0ABQ3HMH1_9ACTN</name>
<feature type="domain" description="Mycothiol-dependent maleylpyruvate isomerase metal-binding" evidence="1">
    <location>
        <begin position="16"/>
        <end position="152"/>
    </location>
</feature>
<dbReference type="GO" id="GO:0016853">
    <property type="term" value="F:isomerase activity"/>
    <property type="evidence" value="ECO:0007669"/>
    <property type="project" value="UniProtKB-KW"/>
</dbReference>
<dbReference type="Gene3D" id="3.30.1050.20">
    <property type="match status" value="1"/>
</dbReference>
<dbReference type="InterPro" id="IPR034660">
    <property type="entry name" value="DinB/YfiT-like"/>
</dbReference>
<evidence type="ECO:0000259" key="1">
    <source>
        <dbReference type="Pfam" id="PF11716"/>
    </source>
</evidence>
<organism evidence="2 3">
    <name type="scientific">Nocardioides flavus</name>
    <name type="common">ex Wang et al. 2016</name>
    <dbReference type="NCBI Taxonomy" id="2058780"/>
    <lineage>
        <taxon>Bacteria</taxon>
        <taxon>Bacillati</taxon>
        <taxon>Actinomycetota</taxon>
        <taxon>Actinomycetes</taxon>
        <taxon>Propionibacteriales</taxon>
        <taxon>Nocardioidaceae</taxon>
        <taxon>Nocardioides</taxon>
    </lineage>
</organism>
<dbReference type="NCBIfam" id="TIGR03083">
    <property type="entry name" value="maleylpyruvate isomerase family mycothiol-dependent enzyme"/>
    <property type="match status" value="1"/>
</dbReference>
<sequence>MGPVSDAADRAPALLPAADRALVRTVDGLDDEAWAAPSLLPGWTRAHVLAHLALNAEGLAGVLDGARRGRPQPMYASAEARDGDIEDLAAAGPAELRDRFLASTTRFEDALAAMRDGDWTGRFERTPGGPEFALANVVLMRVREVEVHHADLDAGYAAEDWPEGFRTLLLDSMTRRSYPAPFVVRPTDLDGTWAYGEGGGGPVVTGPSAAAGWWLTGRGAGEGLTSDTTELPEVEAW</sequence>
<dbReference type="SUPFAM" id="SSF109854">
    <property type="entry name" value="DinB/YfiT-like putative metalloenzymes"/>
    <property type="match status" value="1"/>
</dbReference>
<dbReference type="EMBL" id="BNAD01000014">
    <property type="protein sequence ID" value="GHE18863.1"/>
    <property type="molecule type" value="Genomic_DNA"/>
</dbReference>
<keyword evidence="3" id="KW-1185">Reference proteome</keyword>
<keyword evidence="2" id="KW-0413">Isomerase</keyword>
<gene>
    <name evidence="2" type="ORF">GCM10011376_34730</name>
</gene>
<protein>
    <submittedName>
        <fullName evidence="2">Maleylpyruvate isomerase</fullName>
    </submittedName>
</protein>
<dbReference type="InterPro" id="IPR017517">
    <property type="entry name" value="Maleyloyr_isom"/>
</dbReference>
<comment type="caution">
    <text evidence="2">The sequence shown here is derived from an EMBL/GenBank/DDBJ whole genome shotgun (WGS) entry which is preliminary data.</text>
</comment>
<proteinExistence type="predicted"/>
<dbReference type="SUPFAM" id="SSF55718">
    <property type="entry name" value="SCP-like"/>
    <property type="match status" value="1"/>
</dbReference>
<reference evidence="3" key="1">
    <citation type="journal article" date="2019" name="Int. J. Syst. Evol. Microbiol.">
        <title>The Global Catalogue of Microorganisms (GCM) 10K type strain sequencing project: providing services to taxonomists for standard genome sequencing and annotation.</title>
        <authorList>
            <consortium name="The Broad Institute Genomics Platform"/>
            <consortium name="The Broad Institute Genome Sequencing Center for Infectious Disease"/>
            <person name="Wu L."/>
            <person name="Ma J."/>
        </authorList>
    </citation>
    <scope>NUCLEOTIDE SEQUENCE [LARGE SCALE GENOMIC DNA]</scope>
    <source>
        <strain evidence="3">CGMCC 1.12791</strain>
    </source>
</reference>